<dbReference type="STRING" id="31246.A0A183NZ17"/>
<evidence type="ECO:0000256" key="2">
    <source>
        <dbReference type="ARBA" id="ARBA00004245"/>
    </source>
</evidence>
<accession>A0A183NZ17</accession>
<feature type="region of interest" description="Disordered" evidence="14">
    <location>
        <begin position="1"/>
        <end position="45"/>
    </location>
</feature>
<keyword evidence="7" id="KW-0282">Flagellum</keyword>
<dbReference type="AlphaFoldDB" id="A0A183NZ17"/>
<evidence type="ECO:0000256" key="5">
    <source>
        <dbReference type="ARBA" id="ARBA00022490"/>
    </source>
</evidence>
<keyword evidence="10" id="KW-0206">Cytoskeleton</keyword>
<reference evidence="15 16" key="1">
    <citation type="submission" date="2018-11" db="EMBL/GenBank/DDBJ databases">
        <authorList>
            <consortium name="Pathogen Informatics"/>
        </authorList>
    </citation>
    <scope>NUCLEOTIDE SEQUENCE [LARGE SCALE GENOMIC DNA]</scope>
    <source>
        <strain>Denwood</strain>
        <strain evidence="16">Zambia</strain>
    </source>
</reference>
<evidence type="ECO:0000313" key="16">
    <source>
        <dbReference type="Proteomes" id="UP000269396"/>
    </source>
</evidence>
<dbReference type="Pfam" id="PF13851">
    <property type="entry name" value="GAS"/>
    <property type="match status" value="1"/>
</dbReference>
<dbReference type="InterPro" id="IPR025593">
    <property type="entry name" value="GAS8_dom"/>
</dbReference>
<comment type="subcellular location">
    <subcellularLocation>
        <location evidence="1">Cell projection</location>
        <location evidence="1">Cilium</location>
        <location evidence="1">Flagellum</location>
    </subcellularLocation>
    <subcellularLocation>
        <location evidence="2">Cytoplasm</location>
        <location evidence="2">Cytoskeleton</location>
    </subcellularLocation>
</comment>
<dbReference type="GO" id="GO:0005874">
    <property type="term" value="C:microtubule"/>
    <property type="evidence" value="ECO:0007669"/>
    <property type="project" value="UniProtKB-KW"/>
</dbReference>
<name>A0A183NZ17_9TREM</name>
<comment type="similarity">
    <text evidence="3">Belongs to the DRC4 family.</text>
</comment>
<dbReference type="InterPro" id="IPR039308">
    <property type="entry name" value="GAS8"/>
</dbReference>
<evidence type="ECO:0000313" key="15">
    <source>
        <dbReference type="EMBL" id="VDP38936.1"/>
    </source>
</evidence>
<evidence type="ECO:0000256" key="3">
    <source>
        <dbReference type="ARBA" id="ARBA00009859"/>
    </source>
</evidence>
<sequence>MLFELLTVLTTPPKKKPGKKKGKKSSTSTKSKTPTVVDGVSTTEMTKEELEEHIIRLREELEREREERNYFQLERDKVNTFWEISKQQLEDRSAELRNKEREMEESEERHQLELKMHEIRKDFERKMEEQKKIYMKNTKELREKLDLQRKNELHETEERKNNHINALMRSHEKSYAEMKNYYNDITLNNLALINTLKEQLEERKKNEERLERRANEIAAENRRLVEPLNKAKEENTEMKRQMANYEKDKTQTKALLKTCEKEKKRTEWKYDILEQQFKHIEAERNDLYEKFVLAIQEVQQKCGLKNILLEKRLTALTETIEKKEAQLSEVLSASNLDPISMATVSRKLGDILDSKNGTIKELQYELARVCKAHNDLLLACESKLQQFGIPFQELGFRPLKTTLNTQKLGHGPAGLVSVPP</sequence>
<dbReference type="PANTHER" id="PTHR31543">
    <property type="entry name" value="DYNEIN REGULATORY COMPLEX SUBUNIT 4"/>
    <property type="match status" value="1"/>
</dbReference>
<evidence type="ECO:0000256" key="4">
    <source>
        <dbReference type="ARBA" id="ARBA00021301"/>
    </source>
</evidence>
<evidence type="ECO:0000256" key="9">
    <source>
        <dbReference type="ARBA" id="ARBA00023069"/>
    </source>
</evidence>
<protein>
    <recommendedName>
        <fullName evidence="4">Dynein regulatory complex subunit 4</fullName>
    </recommendedName>
    <alternativeName>
        <fullName evidence="12">Growth arrest-specific protein 8</fullName>
    </alternativeName>
</protein>
<evidence type="ECO:0000256" key="1">
    <source>
        <dbReference type="ARBA" id="ARBA00004230"/>
    </source>
</evidence>
<keyword evidence="8 13" id="KW-0175">Coiled coil</keyword>
<feature type="compositionally biased region" description="Basic residues" evidence="14">
    <location>
        <begin position="13"/>
        <end position="24"/>
    </location>
</feature>
<dbReference type="GO" id="GO:0031267">
    <property type="term" value="F:small GTPase binding"/>
    <property type="evidence" value="ECO:0007669"/>
    <property type="project" value="InterPro"/>
</dbReference>
<dbReference type="GO" id="GO:0008017">
    <property type="term" value="F:microtubule binding"/>
    <property type="evidence" value="ECO:0007669"/>
    <property type="project" value="InterPro"/>
</dbReference>
<evidence type="ECO:0000256" key="13">
    <source>
        <dbReference type="SAM" id="Coils"/>
    </source>
</evidence>
<dbReference type="GO" id="GO:0031514">
    <property type="term" value="C:motile cilium"/>
    <property type="evidence" value="ECO:0007669"/>
    <property type="project" value="UniProtKB-SubCell"/>
</dbReference>
<dbReference type="GO" id="GO:0005794">
    <property type="term" value="C:Golgi apparatus"/>
    <property type="evidence" value="ECO:0007669"/>
    <property type="project" value="TreeGrafter"/>
</dbReference>
<proteinExistence type="inferred from homology"/>
<dbReference type="PANTHER" id="PTHR31543:SF0">
    <property type="entry name" value="DYNEIN REGULATORY COMPLEX SUBUNIT 4"/>
    <property type="match status" value="1"/>
</dbReference>
<evidence type="ECO:0000256" key="8">
    <source>
        <dbReference type="ARBA" id="ARBA00023054"/>
    </source>
</evidence>
<keyword evidence="5" id="KW-0963">Cytoplasm</keyword>
<keyword evidence="6" id="KW-0493">Microtubule</keyword>
<evidence type="ECO:0000256" key="6">
    <source>
        <dbReference type="ARBA" id="ARBA00022701"/>
    </source>
</evidence>
<evidence type="ECO:0000256" key="11">
    <source>
        <dbReference type="ARBA" id="ARBA00023273"/>
    </source>
</evidence>
<keyword evidence="11" id="KW-0966">Cell projection</keyword>
<dbReference type="EMBL" id="UZAL01028160">
    <property type="protein sequence ID" value="VDP38936.1"/>
    <property type="molecule type" value="Genomic_DNA"/>
</dbReference>
<evidence type="ECO:0000256" key="14">
    <source>
        <dbReference type="SAM" id="MobiDB-lite"/>
    </source>
</evidence>
<dbReference type="Proteomes" id="UP000269396">
    <property type="component" value="Unassembled WGS sequence"/>
</dbReference>
<organism evidence="15 16">
    <name type="scientific">Schistosoma mattheei</name>
    <dbReference type="NCBI Taxonomy" id="31246"/>
    <lineage>
        <taxon>Eukaryota</taxon>
        <taxon>Metazoa</taxon>
        <taxon>Spiralia</taxon>
        <taxon>Lophotrochozoa</taxon>
        <taxon>Platyhelminthes</taxon>
        <taxon>Trematoda</taxon>
        <taxon>Digenea</taxon>
        <taxon>Strigeidida</taxon>
        <taxon>Schistosomatoidea</taxon>
        <taxon>Schistosomatidae</taxon>
        <taxon>Schistosoma</taxon>
    </lineage>
</organism>
<gene>
    <name evidence="15" type="ORF">SMTD_LOCUS7353</name>
</gene>
<keyword evidence="9" id="KW-0969">Cilium</keyword>
<evidence type="ECO:0000256" key="12">
    <source>
        <dbReference type="ARBA" id="ARBA00031568"/>
    </source>
</evidence>
<evidence type="ECO:0000256" key="7">
    <source>
        <dbReference type="ARBA" id="ARBA00022846"/>
    </source>
</evidence>
<dbReference type="GO" id="GO:0048870">
    <property type="term" value="P:cell motility"/>
    <property type="evidence" value="ECO:0007669"/>
    <property type="project" value="InterPro"/>
</dbReference>
<evidence type="ECO:0000256" key="10">
    <source>
        <dbReference type="ARBA" id="ARBA00023212"/>
    </source>
</evidence>
<feature type="coiled-coil region" evidence="13">
    <location>
        <begin position="190"/>
        <end position="333"/>
    </location>
</feature>
<keyword evidence="16" id="KW-1185">Reference proteome</keyword>
<feature type="compositionally biased region" description="Low complexity" evidence="14">
    <location>
        <begin position="25"/>
        <end position="35"/>
    </location>
</feature>